<keyword evidence="5 9" id="KW-0812">Transmembrane</keyword>
<feature type="region of interest" description="Disordered" evidence="10">
    <location>
        <begin position="34"/>
        <end position="77"/>
    </location>
</feature>
<dbReference type="InterPro" id="IPR003024">
    <property type="entry name" value="Na/HCO3_transpt"/>
</dbReference>
<comment type="subcellular location">
    <subcellularLocation>
        <location evidence="1">Basolateral cell membrane</location>
        <topology evidence="1">Multi-pass membrane protein</topology>
    </subcellularLocation>
    <subcellularLocation>
        <location evidence="9">Membrane</location>
        <topology evidence="9">Multi-pass membrane protein</topology>
    </subcellularLocation>
</comment>
<evidence type="ECO:0000259" key="12">
    <source>
        <dbReference type="Pfam" id="PF07565"/>
    </source>
</evidence>
<evidence type="ECO:0000256" key="4">
    <source>
        <dbReference type="ARBA" id="ARBA00022475"/>
    </source>
</evidence>
<gene>
    <name evidence="13" type="primary">slc4co2</name>
</gene>
<feature type="transmembrane region" description="Helical" evidence="9">
    <location>
        <begin position="687"/>
        <end position="705"/>
    </location>
</feature>
<dbReference type="PANTHER" id="PTHR11453">
    <property type="entry name" value="ANION EXCHANGE PROTEIN"/>
    <property type="match status" value="1"/>
</dbReference>
<dbReference type="InterPro" id="IPR016152">
    <property type="entry name" value="PTrfase/Anion_transptr"/>
</dbReference>
<dbReference type="Gene3D" id="1.10.287.570">
    <property type="entry name" value="Helical hairpin bin"/>
    <property type="match status" value="1"/>
</dbReference>
<feature type="transmembrane region" description="Helical" evidence="9">
    <location>
        <begin position="901"/>
        <end position="920"/>
    </location>
</feature>
<accession>A0A146I992</accession>
<dbReference type="PRINTS" id="PR01232">
    <property type="entry name" value="NAHCO3TRSPRT"/>
</dbReference>
<evidence type="ECO:0000256" key="7">
    <source>
        <dbReference type="ARBA" id="ARBA00023065"/>
    </source>
</evidence>
<feature type="transmembrane region" description="Helical" evidence="9">
    <location>
        <begin position="534"/>
        <end position="554"/>
    </location>
</feature>
<dbReference type="Gene3D" id="3.40.930.10">
    <property type="entry name" value="Mannitol-specific EII, Chain A"/>
    <property type="match status" value="1"/>
</dbReference>
<feature type="transmembrane region" description="Helical" evidence="9">
    <location>
        <begin position="947"/>
        <end position="964"/>
    </location>
</feature>
<dbReference type="PRINTS" id="PR01231">
    <property type="entry name" value="HCO3TRNSPORT"/>
</dbReference>
<feature type="transmembrane region" description="Helical" evidence="9">
    <location>
        <begin position="815"/>
        <end position="839"/>
    </location>
</feature>
<evidence type="ECO:0000313" key="13">
    <source>
        <dbReference type="EMBL" id="BAU71496.1"/>
    </source>
</evidence>
<dbReference type="EMBL" id="LC007957">
    <property type="protein sequence ID" value="BAU71496.1"/>
    <property type="molecule type" value="mRNA"/>
</dbReference>
<keyword evidence="4" id="KW-1003">Cell membrane</keyword>
<evidence type="ECO:0000256" key="10">
    <source>
        <dbReference type="SAM" id="MobiDB-lite"/>
    </source>
</evidence>
<evidence type="ECO:0000256" key="5">
    <source>
        <dbReference type="ARBA" id="ARBA00022692"/>
    </source>
</evidence>
<dbReference type="GO" id="GO:0051453">
    <property type="term" value="P:regulation of intracellular pH"/>
    <property type="evidence" value="ECO:0007669"/>
    <property type="project" value="TreeGrafter"/>
</dbReference>
<dbReference type="GO" id="GO:0008509">
    <property type="term" value="F:monoatomic anion transmembrane transporter activity"/>
    <property type="evidence" value="ECO:0007669"/>
    <property type="project" value="InterPro"/>
</dbReference>
<feature type="transmembrane region" description="Helical" evidence="9">
    <location>
        <begin position="453"/>
        <end position="475"/>
    </location>
</feature>
<evidence type="ECO:0000256" key="8">
    <source>
        <dbReference type="ARBA" id="ARBA00023136"/>
    </source>
</evidence>
<feature type="compositionally biased region" description="Basic residues" evidence="10">
    <location>
        <begin position="34"/>
        <end position="59"/>
    </location>
</feature>
<dbReference type="Pfam" id="PF00955">
    <property type="entry name" value="HCO3_cotransp"/>
    <property type="match status" value="1"/>
</dbReference>
<dbReference type="NCBIfam" id="TIGR00834">
    <property type="entry name" value="ae"/>
    <property type="match status" value="1"/>
</dbReference>
<keyword evidence="7 9" id="KW-0406">Ion transport</keyword>
<dbReference type="FunFam" id="1.10.287.570:FF:000001">
    <property type="entry name" value="Anion exchange protein"/>
    <property type="match status" value="1"/>
</dbReference>
<keyword evidence="6 9" id="KW-1133">Transmembrane helix</keyword>
<dbReference type="InterPro" id="IPR003020">
    <property type="entry name" value="HCO3_transpt_euk"/>
</dbReference>
<evidence type="ECO:0000256" key="2">
    <source>
        <dbReference type="ARBA" id="ARBA00010993"/>
    </source>
</evidence>
<feature type="region of interest" description="Disordered" evidence="10">
    <location>
        <begin position="1013"/>
        <end position="1033"/>
    </location>
</feature>
<feature type="domain" description="Bicarbonate transporter-like transmembrane" evidence="11">
    <location>
        <begin position="424"/>
        <end position="1005"/>
    </location>
</feature>
<name>A0A146I992_9BIVA</name>
<dbReference type="GO" id="GO:0016323">
    <property type="term" value="C:basolateral plasma membrane"/>
    <property type="evidence" value="ECO:0007669"/>
    <property type="project" value="UniProtKB-SubCell"/>
</dbReference>
<dbReference type="PANTHER" id="PTHR11453:SF36">
    <property type="entry name" value="ANION EXCHANGE PROTEIN"/>
    <property type="match status" value="1"/>
</dbReference>
<dbReference type="GO" id="GO:0005452">
    <property type="term" value="F:solute:inorganic anion antiporter activity"/>
    <property type="evidence" value="ECO:0007669"/>
    <property type="project" value="InterPro"/>
</dbReference>
<feature type="domain" description="Band 3 cytoplasmic" evidence="12">
    <location>
        <begin position="98"/>
        <end position="375"/>
    </location>
</feature>
<feature type="transmembrane region" description="Helical" evidence="9">
    <location>
        <begin position="875"/>
        <end position="894"/>
    </location>
</feature>
<sequence length="1033" mass="115412">MSEEQKAMEEGGLRDRGIAKELSVNDLEDTAAANKHRMVIGVRLPRRPKRPKKNKRRKDKSSDGGVDYSSPTAIQSPTETVQNLLGEVDDEQHQPHGTFCQLDLLYTFGQDKQWREFARWVKYEEDVEEGGERWSKPHVASLSLHALFELRSTILNGAVVLDLDAYHITQIIDIVLDTLVAAKTLGEESRDEVRKALMSPHVFAHEKRKRSLMPGSESDRALKKNFSKGSKLSSNKSFTNMEHAANGDLRESLSSAKLNVDFMRKVPPDSQACNVLVGEVPCLKYQISAFVRLSEARNIGDITEVPIPTRFVFILLGPSDSEDKCIEIGRSISTVMVDEIYREVAYKARNRQEILTGLDEFLDQVTVLPPGEWDPKIRIDPPENVPSQESRKTGKNQIAGPHVLATQEIEHESHADPTLVRTGRLFGGLIADIKRKVPWYLSDFTDCLHIQCVASTIFLFLATLTPNVTFGGLLGQATDQYMGTMECILSAAIVGVLFALFSGQPLNILGSTGPMLVLEMILYNFCHDGGFDYLPLRAVIGLWTTFLLLLVVMFDLSALVRYITRFTEESFACLIALIFIYEAFKKQFHIIDDYGINPHPEIPISHECYCMPPNATMDDNMTTVMTSLIASTTPAINVMVNGSMDVVYDVFNASGNATWADLSNEDCILYNGTLHGDGCESHYYPDVFFLSLLLFLGTYVIAMTLKDFKTAPYFPTFVRQIVSDFAVLISIVVMVSIDILIGINTPKLEVPGKFQPTKYQERDWFINPISDKNPMWTNFGAVIPACLALVLIFMDQQITAVIVNRKENKLLKGNGYHLDLLIVAICIAICSVLGLPWYVAATVSAIAHIQSLKKESETAAPGEKPMFLGCREQRVTALLVGILSGCAVLLTGVLKMIPMPVLYGVFLYMGVAALKGMQFIDRLALLFIPAKYQPDSSYLRHVKINRVHVFTALQIMCLSVLWVVKMVKSISIAFPVMVVGTCFVRKAMNGIYTQYELSYLDDVMPGDDKIKHEDDKHELYRPGDDDIEKDSAK</sequence>
<evidence type="ECO:0000256" key="3">
    <source>
        <dbReference type="ARBA" id="ARBA00022448"/>
    </source>
</evidence>
<feature type="transmembrane region" description="Helical" evidence="9">
    <location>
        <begin position="725"/>
        <end position="743"/>
    </location>
</feature>
<feature type="region of interest" description="Disordered" evidence="10">
    <location>
        <begin position="208"/>
        <end position="237"/>
    </location>
</feature>
<organism evidence="13">
    <name type="scientific">Phreagena okutanii</name>
    <dbReference type="NCBI Taxonomy" id="1298646"/>
    <lineage>
        <taxon>Eukaryota</taxon>
        <taxon>Metazoa</taxon>
        <taxon>Spiralia</taxon>
        <taxon>Lophotrochozoa</taxon>
        <taxon>Mollusca</taxon>
        <taxon>Bivalvia</taxon>
        <taxon>Autobranchia</taxon>
        <taxon>Heteroconchia</taxon>
        <taxon>Euheterodonta</taxon>
        <taxon>Imparidentia</taxon>
        <taxon>Neoheterodontei</taxon>
        <taxon>Venerida</taxon>
        <taxon>Glossoidea</taxon>
        <taxon>Vesicomyidae</taxon>
        <taxon>Phreagena</taxon>
    </lineage>
</organism>
<proteinExistence type="evidence at transcript level"/>
<comment type="similarity">
    <text evidence="2 9">Belongs to the anion exchanger (TC 2.A.31) family.</text>
</comment>
<feature type="transmembrane region" description="Helical" evidence="9">
    <location>
        <begin position="775"/>
        <end position="794"/>
    </location>
</feature>
<evidence type="ECO:0000259" key="11">
    <source>
        <dbReference type="Pfam" id="PF00955"/>
    </source>
</evidence>
<evidence type="ECO:0000256" key="9">
    <source>
        <dbReference type="RuleBase" id="RU362035"/>
    </source>
</evidence>
<dbReference type="AlphaFoldDB" id="A0A146I992"/>
<keyword evidence="3 9" id="KW-0813">Transport</keyword>
<feature type="transmembrane region" description="Helical" evidence="9">
    <location>
        <begin position="487"/>
        <end position="506"/>
    </location>
</feature>
<keyword evidence="8 9" id="KW-0472">Membrane</keyword>
<dbReference type="Pfam" id="PF07565">
    <property type="entry name" value="Band_3_cyto"/>
    <property type="match status" value="1"/>
</dbReference>
<dbReference type="InterPro" id="IPR011531">
    <property type="entry name" value="HCO3_transpt-like_TM_dom"/>
</dbReference>
<reference evidence="13" key="1">
    <citation type="journal article" date="2016" name="Gene">
        <title>Expression of genes involved in the uptake of inorganic carbon in the gill of a deep-sea vesicomyid clam harboring intracellular thioautotrophic bacteria.</title>
        <authorList>
            <person name="Hongo Y."/>
            <person name="Ikuta T."/>
            <person name="Takaki Y."/>
            <person name="Shimamura S."/>
            <person name="Shigenobu S."/>
            <person name="Maruyama T."/>
            <person name="Yoshida T."/>
        </authorList>
    </citation>
    <scope>NUCLEOTIDE SEQUENCE</scope>
</reference>
<dbReference type="InterPro" id="IPR013769">
    <property type="entry name" value="Band3_cytoplasmic_dom"/>
</dbReference>
<protein>
    <recommendedName>
        <fullName evidence="9">Anion exchange protein</fullName>
    </recommendedName>
</protein>
<dbReference type="GO" id="GO:0008510">
    <property type="term" value="F:sodium:bicarbonate symporter activity"/>
    <property type="evidence" value="ECO:0007669"/>
    <property type="project" value="TreeGrafter"/>
</dbReference>
<feature type="compositionally biased region" description="Polar residues" evidence="10">
    <location>
        <begin position="227"/>
        <end position="237"/>
    </location>
</feature>
<evidence type="ECO:0000256" key="1">
    <source>
        <dbReference type="ARBA" id="ARBA00004554"/>
    </source>
</evidence>
<dbReference type="SUPFAM" id="SSF55804">
    <property type="entry name" value="Phoshotransferase/anion transport protein"/>
    <property type="match status" value="1"/>
</dbReference>
<evidence type="ECO:0000256" key="6">
    <source>
        <dbReference type="ARBA" id="ARBA00022989"/>
    </source>
</evidence>
<feature type="region of interest" description="Disordered" evidence="10">
    <location>
        <begin position="376"/>
        <end position="396"/>
    </location>
</feature>